<reference evidence="1 2" key="1">
    <citation type="submission" date="2015-06" db="EMBL/GenBank/DDBJ databases">
        <title>The Genome Sequence of Enterococcus durans 4EA1.</title>
        <authorList>
            <consortium name="The Broad Institute Genomics Platform"/>
            <consortium name="The Broad Institute Genome Sequencing Center for Infectious Disease"/>
            <person name="Earl A.M."/>
            <person name="Van Tyne D."/>
            <person name="Lebreton F."/>
            <person name="Saavedra J.T."/>
            <person name="Gilmore M.S."/>
            <person name="Manson Mcguire A."/>
            <person name="Clock S."/>
            <person name="Crupain M."/>
            <person name="Rangan U."/>
            <person name="Young S."/>
            <person name="Abouelleil A."/>
            <person name="Cao P."/>
            <person name="Chapman S.B."/>
            <person name="Griggs A."/>
            <person name="Priest M."/>
            <person name="Shea T."/>
            <person name="Wortman J."/>
            <person name="Nusbaum C."/>
            <person name="Birren B."/>
        </authorList>
    </citation>
    <scope>NUCLEOTIDE SEQUENCE [LARGE SCALE GENOMIC DNA]</scope>
    <source>
        <strain evidence="1 2">4EA1</strain>
    </source>
</reference>
<dbReference type="EMBL" id="LEPB01000004">
    <property type="protein sequence ID" value="RCA10275.1"/>
    <property type="molecule type" value="Genomic_DNA"/>
</dbReference>
<dbReference type="RefSeq" id="WP_113845424.1">
    <property type="nucleotide sequence ID" value="NZ_CABGJE010000001.1"/>
</dbReference>
<evidence type="ECO:0000313" key="2">
    <source>
        <dbReference type="Proteomes" id="UP000252797"/>
    </source>
</evidence>
<dbReference type="Proteomes" id="UP000252797">
    <property type="component" value="Unassembled WGS sequence"/>
</dbReference>
<gene>
    <name evidence="1" type="ORF">EA71_01025</name>
</gene>
<comment type="caution">
    <text evidence="1">The sequence shown here is derived from an EMBL/GenBank/DDBJ whole genome shotgun (WGS) entry which is preliminary data.</text>
</comment>
<proteinExistence type="predicted"/>
<dbReference type="AlphaFoldDB" id="A0A367CC96"/>
<accession>A0A367CC96</accession>
<sequence length="148" mass="17650">MRGLVPQALKILNERFTLTEINPEMIPKSTYEGECFNALVSMKNTQKLSWMELHVKVYQIKRETASELYFSVGQSHFNPIPSLENKEELLLVFVEEQVDYFHINCVRLFLEIYVAIGVTEKDQQEKNDWYLEYQRSKELLDNFHLYTY</sequence>
<evidence type="ECO:0000313" key="1">
    <source>
        <dbReference type="EMBL" id="RCA10275.1"/>
    </source>
</evidence>
<organism evidence="1 2">
    <name type="scientific">Enterococcus durans</name>
    <dbReference type="NCBI Taxonomy" id="53345"/>
    <lineage>
        <taxon>Bacteria</taxon>
        <taxon>Bacillati</taxon>
        <taxon>Bacillota</taxon>
        <taxon>Bacilli</taxon>
        <taxon>Lactobacillales</taxon>
        <taxon>Enterococcaceae</taxon>
        <taxon>Enterococcus</taxon>
    </lineage>
</organism>
<protein>
    <submittedName>
        <fullName evidence="1">Uncharacterized protein</fullName>
    </submittedName>
</protein>
<name>A0A367CC96_9ENTE</name>